<protein>
    <submittedName>
        <fullName evidence="2">Uncharacterized protein</fullName>
    </submittedName>
</protein>
<dbReference type="Proteomes" id="UP000663834">
    <property type="component" value="Unassembled WGS sequence"/>
</dbReference>
<evidence type="ECO:0000313" key="2">
    <source>
        <dbReference type="EMBL" id="CAF1324550.1"/>
    </source>
</evidence>
<gene>
    <name evidence="2" type="ORF">CJN711_LOCUS18106</name>
    <name evidence="3" type="ORF">KQP761_LOCUS24413</name>
</gene>
<feature type="coiled-coil region" evidence="1">
    <location>
        <begin position="219"/>
        <end position="276"/>
    </location>
</feature>
<dbReference type="Proteomes" id="UP000663855">
    <property type="component" value="Unassembled WGS sequence"/>
</dbReference>
<name>A0A815FF17_9BILA</name>
<accession>A0A815FF17</accession>
<sequence length="324" mass="36632">MIPNPIPSPDLTSFSNRFLNEEFHQIGLAVIQQSQHSIPMQQQVHHPASSQHSPRRLPYIIRPSLKTISSTPPLMNQQPNCSEVRPLMEQQTTLVTSTPRRPASDSFDNSDGNRQLHYLPLTTFLIGYRLTYGTACWKIGHIRDKCQSPVSCLVDKDLTTGAIKRSAPGEISRPFQQYANAFPLLNRDKVNSHSAWTTSGNESLHSHLKKEMSDLVVTIKALSETMIRTEKSFNDLNNRIEVQHKSTILHCNSIERSKLKKNINKSIENLQKWKKQLDSNKSNQSTASISSPHLITTNNIIDNNNNGEVEINDDFSMNSLDQDV</sequence>
<dbReference type="AlphaFoldDB" id="A0A815FF17"/>
<reference evidence="2" key="1">
    <citation type="submission" date="2021-02" db="EMBL/GenBank/DDBJ databases">
        <authorList>
            <person name="Nowell W R."/>
        </authorList>
    </citation>
    <scope>NUCLEOTIDE SEQUENCE</scope>
</reference>
<dbReference type="EMBL" id="CAJNOV010008483">
    <property type="protein sequence ID" value="CAF1324550.1"/>
    <property type="molecule type" value="Genomic_DNA"/>
</dbReference>
<organism evidence="2 4">
    <name type="scientific">Rotaria magnacalcarata</name>
    <dbReference type="NCBI Taxonomy" id="392030"/>
    <lineage>
        <taxon>Eukaryota</taxon>
        <taxon>Metazoa</taxon>
        <taxon>Spiralia</taxon>
        <taxon>Gnathifera</taxon>
        <taxon>Rotifera</taxon>
        <taxon>Eurotatoria</taxon>
        <taxon>Bdelloidea</taxon>
        <taxon>Philodinida</taxon>
        <taxon>Philodinidae</taxon>
        <taxon>Rotaria</taxon>
    </lineage>
</organism>
<evidence type="ECO:0000256" key="1">
    <source>
        <dbReference type="SAM" id="Coils"/>
    </source>
</evidence>
<keyword evidence="1" id="KW-0175">Coiled coil</keyword>
<dbReference type="EMBL" id="CAJNOW010013238">
    <property type="protein sequence ID" value="CAF1619002.1"/>
    <property type="molecule type" value="Genomic_DNA"/>
</dbReference>
<dbReference type="OrthoDB" id="3039988at2759"/>
<evidence type="ECO:0000313" key="3">
    <source>
        <dbReference type="EMBL" id="CAF1619002.1"/>
    </source>
</evidence>
<proteinExistence type="predicted"/>
<evidence type="ECO:0000313" key="4">
    <source>
        <dbReference type="Proteomes" id="UP000663855"/>
    </source>
</evidence>
<comment type="caution">
    <text evidence="2">The sequence shown here is derived from an EMBL/GenBank/DDBJ whole genome shotgun (WGS) entry which is preliminary data.</text>
</comment>